<evidence type="ECO:0000256" key="9">
    <source>
        <dbReference type="ARBA" id="ARBA00023125"/>
    </source>
</evidence>
<dbReference type="InterPro" id="IPR022634">
    <property type="entry name" value="DNA_polIII_beta_N"/>
</dbReference>
<evidence type="ECO:0000256" key="4">
    <source>
        <dbReference type="ARBA" id="ARBA00022490"/>
    </source>
</evidence>
<evidence type="ECO:0000256" key="1">
    <source>
        <dbReference type="ARBA" id="ARBA00004496"/>
    </source>
</evidence>
<dbReference type="InterPro" id="IPR022635">
    <property type="entry name" value="DNA_polIII_beta_C"/>
</dbReference>
<keyword evidence="7 10" id="KW-0235">DNA replication</keyword>
<name>A0A1W6N6J2_9PROT</name>
<dbReference type="Gene3D" id="3.10.150.10">
    <property type="entry name" value="DNA Polymerase III, subunit A, domain 2"/>
    <property type="match status" value="1"/>
</dbReference>
<dbReference type="Pfam" id="PF00712">
    <property type="entry name" value="DNA_pol3_beta"/>
    <property type="match status" value="1"/>
</dbReference>
<proteinExistence type="inferred from homology"/>
<feature type="domain" description="DNA polymerase III beta sliding clamp C-terminal" evidence="13">
    <location>
        <begin position="247"/>
        <end position="366"/>
    </location>
</feature>
<dbReference type="Pfam" id="PF02768">
    <property type="entry name" value="DNA_pol3_beta_3"/>
    <property type="match status" value="1"/>
</dbReference>
<evidence type="ECO:0000256" key="7">
    <source>
        <dbReference type="ARBA" id="ARBA00022705"/>
    </source>
</evidence>
<dbReference type="InterPro" id="IPR046938">
    <property type="entry name" value="DNA_clamp_sf"/>
</dbReference>
<keyword evidence="9" id="KW-0238">DNA-binding</keyword>
<evidence type="ECO:0000259" key="13">
    <source>
        <dbReference type="Pfam" id="PF02768"/>
    </source>
</evidence>
<evidence type="ECO:0000313" key="14">
    <source>
        <dbReference type="EMBL" id="ARN85366.1"/>
    </source>
</evidence>
<evidence type="ECO:0000256" key="2">
    <source>
        <dbReference type="ARBA" id="ARBA00010752"/>
    </source>
</evidence>
<comment type="subunit">
    <text evidence="10">Forms a ring-shaped head-to-tail homodimer around DNA.</text>
</comment>
<dbReference type="GO" id="GO:0005737">
    <property type="term" value="C:cytoplasm"/>
    <property type="evidence" value="ECO:0007669"/>
    <property type="project" value="UniProtKB-SubCell"/>
</dbReference>
<dbReference type="InterPro" id="IPR022637">
    <property type="entry name" value="DNA_polIII_beta_cen"/>
</dbReference>
<dbReference type="PIRSF" id="PIRSF000804">
    <property type="entry name" value="DNA_pol_III_b"/>
    <property type="match status" value="1"/>
</dbReference>
<dbReference type="STRING" id="1414854.GQ61_08780"/>
<gene>
    <name evidence="14" type="ORF">GQ61_08780</name>
</gene>
<dbReference type="SUPFAM" id="SSF55979">
    <property type="entry name" value="DNA clamp"/>
    <property type="match status" value="3"/>
</dbReference>
<evidence type="ECO:0000256" key="8">
    <source>
        <dbReference type="ARBA" id="ARBA00022932"/>
    </source>
</evidence>
<comment type="similarity">
    <text evidence="2 10">Belongs to the beta sliding clamp family.</text>
</comment>
<dbReference type="GO" id="GO:0003887">
    <property type="term" value="F:DNA-directed DNA polymerase activity"/>
    <property type="evidence" value="ECO:0007669"/>
    <property type="project" value="UniProtKB-UniRule"/>
</dbReference>
<dbReference type="Proteomes" id="UP000237351">
    <property type="component" value="Chromosome"/>
</dbReference>
<evidence type="ECO:0000256" key="6">
    <source>
        <dbReference type="ARBA" id="ARBA00022695"/>
    </source>
</evidence>
<dbReference type="GO" id="GO:0003677">
    <property type="term" value="F:DNA binding"/>
    <property type="evidence" value="ECO:0007669"/>
    <property type="project" value="UniProtKB-UniRule"/>
</dbReference>
<keyword evidence="8 10" id="KW-0239">DNA-directed DNA polymerase</keyword>
<comment type="function">
    <text evidence="10">Confers DNA tethering and processivity to DNA polymerases and other proteins. Acts as a clamp, forming a ring around DNA (a reaction catalyzed by the clamp-loading complex) which diffuses in an ATP-independent manner freely and bidirectionally along dsDNA. Initially characterized for its ability to contact the catalytic subunit of DNA polymerase III (Pol III), a complex, multichain enzyme responsible for most of the replicative synthesis in bacteria; Pol III exhibits 3'-5' exonuclease proofreading activity. The beta chain is required for initiation of replication as well as for processivity of DNA replication.</text>
</comment>
<reference evidence="14 15" key="1">
    <citation type="submission" date="2014-06" db="EMBL/GenBank/DDBJ databases">
        <title>The genome of the endonuclear symbiont Nucleicultrix amoebiphila.</title>
        <authorList>
            <person name="Schulz F."/>
            <person name="Horn M."/>
        </authorList>
    </citation>
    <scope>NUCLEOTIDE SEQUENCE [LARGE SCALE GENOMIC DNA]</scope>
    <source>
        <strain evidence="14 15">FS5</strain>
    </source>
</reference>
<feature type="domain" description="DNA polymerase III beta sliding clamp central" evidence="12">
    <location>
        <begin position="129"/>
        <end position="244"/>
    </location>
</feature>
<dbReference type="Gene3D" id="3.70.10.10">
    <property type="match status" value="1"/>
</dbReference>
<dbReference type="PANTHER" id="PTHR30478:SF0">
    <property type="entry name" value="BETA SLIDING CLAMP"/>
    <property type="match status" value="1"/>
</dbReference>
<dbReference type="AlphaFoldDB" id="A0A1W6N6J2"/>
<keyword evidence="6 10" id="KW-0548">Nucleotidyltransferase</keyword>
<evidence type="ECO:0000259" key="11">
    <source>
        <dbReference type="Pfam" id="PF00712"/>
    </source>
</evidence>
<dbReference type="EMBL" id="CP008743">
    <property type="protein sequence ID" value="ARN85366.1"/>
    <property type="molecule type" value="Genomic_DNA"/>
</dbReference>
<keyword evidence="5 10" id="KW-0808">Transferase</keyword>
<dbReference type="NCBIfam" id="TIGR00663">
    <property type="entry name" value="dnan"/>
    <property type="match status" value="1"/>
</dbReference>
<dbReference type="GO" id="GO:0009360">
    <property type="term" value="C:DNA polymerase III complex"/>
    <property type="evidence" value="ECO:0007669"/>
    <property type="project" value="InterPro"/>
</dbReference>
<accession>A0A1W6N6J2</accession>
<dbReference type="PANTHER" id="PTHR30478">
    <property type="entry name" value="DNA POLYMERASE III SUBUNIT BETA"/>
    <property type="match status" value="1"/>
</dbReference>
<dbReference type="GO" id="GO:0006271">
    <property type="term" value="P:DNA strand elongation involved in DNA replication"/>
    <property type="evidence" value="ECO:0007669"/>
    <property type="project" value="TreeGrafter"/>
</dbReference>
<dbReference type="KEGG" id="naf:GQ61_08780"/>
<sequence>MHVDRNVFLKALSHSQGVVEKRSTVPILSHVLLETTGEGITLTATDLEVAIVETVAAQVEKPGRLTVSAHMLFDVVRKLRDGAEISLSFDEAQNRLNVESGRSHFALPCLSPDEFPAINSGNQPYRFILPAKDLLELFDRVRFAMSTEETRYYLNGIYLHAFQSKELRAVATDGHRLAKMSLPLPQGAEAIPGVIISRKTINEVLKIVSEEVLDVEVYLSNTQVSFKFSDTYFTSRLIDGTFPDYEKVIPAHNDKVMTVDMEAFAETVDRVATISSEKNRGIRLSLKTNKLVLTATSNESGHAVEELEVDYNASGIEIGFNSRYLLDIAQQIGNESASFSFADSTSPTIIRSRNDQEALYVLMPMRV</sequence>
<keyword evidence="15" id="KW-1185">Reference proteome</keyword>
<comment type="subcellular location">
    <subcellularLocation>
        <location evidence="1 10">Cytoplasm</location>
    </subcellularLocation>
</comment>
<dbReference type="SMART" id="SM00480">
    <property type="entry name" value="POL3Bc"/>
    <property type="match status" value="1"/>
</dbReference>
<keyword evidence="4 10" id="KW-0963">Cytoplasm</keyword>
<organism evidence="14 15">
    <name type="scientific">Candidatus Nucleicultrix amoebiphila FS5</name>
    <dbReference type="NCBI Taxonomy" id="1414854"/>
    <lineage>
        <taxon>Bacteria</taxon>
        <taxon>Pseudomonadati</taxon>
        <taxon>Pseudomonadota</taxon>
        <taxon>Alphaproteobacteria</taxon>
        <taxon>Holosporales</taxon>
        <taxon>Candidatus Nucleicultricaceae</taxon>
        <taxon>Candidatus Nucleicultrix</taxon>
    </lineage>
</organism>
<evidence type="ECO:0000259" key="12">
    <source>
        <dbReference type="Pfam" id="PF02767"/>
    </source>
</evidence>
<protein>
    <recommendedName>
        <fullName evidence="3 10">Beta sliding clamp</fullName>
    </recommendedName>
</protein>
<dbReference type="Pfam" id="PF02767">
    <property type="entry name" value="DNA_pol3_beta_2"/>
    <property type="match status" value="1"/>
</dbReference>
<evidence type="ECO:0000256" key="3">
    <source>
        <dbReference type="ARBA" id="ARBA00021035"/>
    </source>
</evidence>
<feature type="domain" description="DNA polymerase III beta sliding clamp N-terminal" evidence="11">
    <location>
        <begin position="2"/>
        <end position="118"/>
    </location>
</feature>
<evidence type="ECO:0000256" key="10">
    <source>
        <dbReference type="PIRNR" id="PIRNR000804"/>
    </source>
</evidence>
<dbReference type="GO" id="GO:0008408">
    <property type="term" value="F:3'-5' exonuclease activity"/>
    <property type="evidence" value="ECO:0007669"/>
    <property type="project" value="InterPro"/>
</dbReference>
<dbReference type="InterPro" id="IPR001001">
    <property type="entry name" value="DNA_polIII_beta"/>
</dbReference>
<dbReference type="CDD" id="cd00140">
    <property type="entry name" value="beta_clamp"/>
    <property type="match status" value="1"/>
</dbReference>
<evidence type="ECO:0000256" key="5">
    <source>
        <dbReference type="ARBA" id="ARBA00022679"/>
    </source>
</evidence>
<evidence type="ECO:0000313" key="15">
    <source>
        <dbReference type="Proteomes" id="UP000237351"/>
    </source>
</evidence>